<accession>A0A329E742</accession>
<comment type="caution">
    <text evidence="4">The sequence shown here is derived from an EMBL/GenBank/DDBJ whole genome shotgun (WGS) entry which is preliminary data.</text>
</comment>
<evidence type="ECO:0000256" key="1">
    <source>
        <dbReference type="SAM" id="MobiDB-lite"/>
    </source>
</evidence>
<dbReference type="AlphaFoldDB" id="A0A329E742"/>
<evidence type="ECO:0000313" key="6">
    <source>
        <dbReference type="Proteomes" id="UP000248729"/>
    </source>
</evidence>
<dbReference type="Proteomes" id="UP000248729">
    <property type="component" value="Unassembled WGS sequence"/>
</dbReference>
<reference evidence="4 6" key="2">
    <citation type="submission" date="2018-06" db="EMBL/GenBank/DDBJ databases">
        <title>Freshwater and sediment microbial communities from various areas in North America, analyzing microbe dynamics in response to fracking.</title>
        <authorList>
            <person name="Lamendella R."/>
        </authorList>
    </citation>
    <scope>NUCLEOTIDE SEQUENCE [LARGE SCALE GENOMIC DNA]</scope>
    <source>
        <strain evidence="4 6">99A</strain>
    </source>
</reference>
<sequence>MKKLVFILLSGIVLSGMLALLWFNTEPKQKVETTIDEVVEEAVIPKVLVAKYPIQAGALIRAKDLRWESLTSDKGADLNEVFLEGFIQAADIEGSLLTRTVKANQPLIMSDLIRPDQSQYMSAMLSPGMRAVTVEMTLAGMNYDMLRPGNFVDVILTSENTHASNQGFGEVNKHATSVILQNTRLLAINGTLTHLLGGSKQQKGTEDLVGMRETLPVTFEVTPEGAQRLLLAKQLGNLSLILRGHLEQDAAQSESPKTLWDEQLSDNHHPSGKPEHSVRIFAGAEVRTQERSTTR</sequence>
<dbReference type="InterPro" id="IPR017592">
    <property type="entry name" value="Pilus_assmbl_Flp-typ_CpaB"/>
</dbReference>
<dbReference type="InterPro" id="IPR031571">
    <property type="entry name" value="RcpC_dom"/>
</dbReference>
<dbReference type="Proteomes" id="UP000236547">
    <property type="component" value="Unassembled WGS sequence"/>
</dbReference>
<evidence type="ECO:0000259" key="2">
    <source>
        <dbReference type="SMART" id="SM00858"/>
    </source>
</evidence>
<dbReference type="EMBL" id="QLTR01000022">
    <property type="protein sequence ID" value="RAS60472.1"/>
    <property type="molecule type" value="Genomic_DNA"/>
</dbReference>
<name>A0A329E742_VIBDI</name>
<dbReference type="InterPro" id="IPR013974">
    <property type="entry name" value="SAF"/>
</dbReference>
<feature type="region of interest" description="Disordered" evidence="1">
    <location>
        <begin position="252"/>
        <end position="295"/>
    </location>
</feature>
<protein>
    <submittedName>
        <fullName evidence="3 4">Pilus assembly protein CpaB</fullName>
    </submittedName>
</protein>
<dbReference type="Pfam" id="PF16976">
    <property type="entry name" value="RcpC"/>
    <property type="match status" value="1"/>
</dbReference>
<feature type="compositionally biased region" description="Basic and acidic residues" evidence="1">
    <location>
        <begin position="265"/>
        <end position="278"/>
    </location>
</feature>
<dbReference type="RefSeq" id="WP_102964123.1">
    <property type="nucleotide sequence ID" value="NZ_POSL01000017.1"/>
</dbReference>
<keyword evidence="5" id="KW-1185">Reference proteome</keyword>
<evidence type="ECO:0000313" key="5">
    <source>
        <dbReference type="Proteomes" id="UP000236547"/>
    </source>
</evidence>
<feature type="domain" description="SAF" evidence="2">
    <location>
        <begin position="45"/>
        <end position="113"/>
    </location>
</feature>
<dbReference type="NCBIfam" id="TIGR03177">
    <property type="entry name" value="pilus_cpaB"/>
    <property type="match status" value="1"/>
</dbReference>
<dbReference type="EMBL" id="POSM01000042">
    <property type="protein sequence ID" value="PNH97563.1"/>
    <property type="molecule type" value="Genomic_DNA"/>
</dbReference>
<dbReference type="CDD" id="cd11614">
    <property type="entry name" value="SAF_CpaB_FlgA_like"/>
    <property type="match status" value="1"/>
</dbReference>
<gene>
    <name evidence="3" type="primary">cpaB</name>
    <name evidence="3" type="ORF">C1O25_20205</name>
    <name evidence="4" type="ORF">DET48_12234</name>
</gene>
<evidence type="ECO:0000313" key="4">
    <source>
        <dbReference type="EMBL" id="RAS60472.1"/>
    </source>
</evidence>
<dbReference type="SMART" id="SM00858">
    <property type="entry name" value="SAF"/>
    <property type="match status" value="1"/>
</dbReference>
<evidence type="ECO:0000313" key="3">
    <source>
        <dbReference type="EMBL" id="PNH97563.1"/>
    </source>
</evidence>
<proteinExistence type="predicted"/>
<reference evidence="3 5" key="1">
    <citation type="submission" date="2018-01" db="EMBL/GenBank/DDBJ databases">
        <title>Draft genome sequences of six Vibrio diazotrophicus strains isolated from deep-sea sediments of the Baltic Sea.</title>
        <authorList>
            <person name="Castillo D."/>
            <person name="Vandieken V."/>
            <person name="Chiang O."/>
            <person name="Middelboe M."/>
        </authorList>
    </citation>
    <scope>NUCLEOTIDE SEQUENCE [LARGE SCALE GENOMIC DNA]</scope>
    <source>
        <strain evidence="3 5">65.10M</strain>
    </source>
</reference>
<organism evidence="4 6">
    <name type="scientific">Vibrio diazotrophicus</name>
    <dbReference type="NCBI Taxonomy" id="685"/>
    <lineage>
        <taxon>Bacteria</taxon>
        <taxon>Pseudomonadati</taxon>
        <taxon>Pseudomonadota</taxon>
        <taxon>Gammaproteobacteria</taxon>
        <taxon>Vibrionales</taxon>
        <taxon>Vibrionaceae</taxon>
        <taxon>Vibrio</taxon>
    </lineage>
</organism>